<dbReference type="EMBL" id="CAJOAY010000292">
    <property type="protein sequence ID" value="CAF3619360.1"/>
    <property type="molecule type" value="Genomic_DNA"/>
</dbReference>
<comment type="caution">
    <text evidence="2">The sequence shown here is derived from an EMBL/GenBank/DDBJ whole genome shotgun (WGS) entry which is preliminary data.</text>
</comment>
<dbReference type="EMBL" id="CAJNON010000380">
    <property type="protein sequence ID" value="CAF1231371.1"/>
    <property type="molecule type" value="Genomic_DNA"/>
</dbReference>
<evidence type="ECO:0000313" key="3">
    <source>
        <dbReference type="EMBL" id="CAF3619360.1"/>
    </source>
</evidence>
<gene>
    <name evidence="3" type="ORF">OKA104_LOCUS7540</name>
    <name evidence="2" type="ORF">VCS650_LOCUS27270</name>
</gene>
<evidence type="ECO:0000313" key="2">
    <source>
        <dbReference type="EMBL" id="CAF1231371.1"/>
    </source>
</evidence>
<dbReference type="OrthoDB" id="10050373at2759"/>
<feature type="region of interest" description="Disordered" evidence="1">
    <location>
        <begin position="15"/>
        <end position="80"/>
    </location>
</feature>
<accession>A0A814YN23</accession>
<organism evidence="2 4">
    <name type="scientific">Adineta steineri</name>
    <dbReference type="NCBI Taxonomy" id="433720"/>
    <lineage>
        <taxon>Eukaryota</taxon>
        <taxon>Metazoa</taxon>
        <taxon>Spiralia</taxon>
        <taxon>Gnathifera</taxon>
        <taxon>Rotifera</taxon>
        <taxon>Eurotatoria</taxon>
        <taxon>Bdelloidea</taxon>
        <taxon>Adinetida</taxon>
        <taxon>Adinetidae</taxon>
        <taxon>Adineta</taxon>
    </lineage>
</organism>
<dbReference type="Proteomes" id="UP000663881">
    <property type="component" value="Unassembled WGS sequence"/>
</dbReference>
<proteinExistence type="predicted"/>
<reference evidence="2" key="1">
    <citation type="submission" date="2021-02" db="EMBL/GenBank/DDBJ databases">
        <authorList>
            <person name="Nowell W R."/>
        </authorList>
    </citation>
    <scope>NUCLEOTIDE SEQUENCE</scope>
</reference>
<sequence length="439" mass="50194">MLSKRCQRHHSFLNPSKFTDRLKPSNSGTLSSDTITTTSSGYSTGGSTVSTNIISSLKKPSSNQHKNKSNILPKSKHINSTTSNDISSTDMILQCSKSCNLSSDNAITLPFIYYNKLSKQSEYNNKENHESYLNGTTNFEKISAWLDHTEIITQDHSDLLFIDDILQESIPSSPVEIDRKIIMKKTSSTNKTPKRSSSMVATMTRPIIERKQYEKSISPTFSFSSSILARGMTESLTPQTSYHQSRTNLTDEQTNKILPKSNRRRTIDFSRRRTVDSQIDQMNNNNKENLPNSYNQQIYQFSPPTSNNLVTKKYYFHSNPPPVKNEDILMNSYGLTILQQQRQQQQPITTNVKNPPQISRNSLLHKPQKQLSRQPSIIQQKYISDSLDDILCDREVESYFYPKQQHQSPILIPQHVYMNLGTSSSHYYQPPSYIHSTLC</sequence>
<evidence type="ECO:0000313" key="4">
    <source>
        <dbReference type="Proteomes" id="UP000663891"/>
    </source>
</evidence>
<feature type="compositionally biased region" description="Low complexity" evidence="1">
    <location>
        <begin position="27"/>
        <end position="51"/>
    </location>
</feature>
<evidence type="ECO:0000256" key="1">
    <source>
        <dbReference type="SAM" id="MobiDB-lite"/>
    </source>
</evidence>
<feature type="compositionally biased region" description="Polar residues" evidence="1">
    <location>
        <begin position="52"/>
        <end position="72"/>
    </location>
</feature>
<protein>
    <submittedName>
        <fullName evidence="2">Uncharacterized protein</fullName>
    </submittedName>
</protein>
<name>A0A814YN23_9BILA</name>
<dbReference type="AlphaFoldDB" id="A0A814YN23"/>
<dbReference type="Proteomes" id="UP000663891">
    <property type="component" value="Unassembled WGS sequence"/>
</dbReference>